<dbReference type="PANTHER" id="PTHR47508">
    <property type="entry name" value="SAM DOMAIN-CONTAINING PROTEIN-RELATED"/>
    <property type="match status" value="1"/>
</dbReference>
<sequence>MNCSIFAQQQFATSNNLAGVFSTSQQNDSNPPFENNTRLDQNHQDMISMQKLVTKIEYKLDNLNKRVDKLSELTLFHAPSWAHHVSEPLLDQSDNDWRLLAVKLQYSVDEIQNFASKADPCLVMLNDWFAEKNSEQATNILCEILKDIKRLDAAKVVKTAISSINGVKTSCVDDRTYEKPEIYLSYQWSKQAEIKELYKKLKGIGYNCWLDIMEMGGGDSLYEKIDSGIRRSKVILNCVTRKYALSKNCKREVSLSDSLERPIIPLLLEDMKWPPKGP</sequence>
<dbReference type="InterPro" id="IPR011029">
    <property type="entry name" value="DEATH-like_dom_sf"/>
</dbReference>
<proteinExistence type="predicted"/>
<evidence type="ECO:0000313" key="3">
    <source>
        <dbReference type="EMBL" id="CAD5126968.1"/>
    </source>
</evidence>
<evidence type="ECO:0000313" key="4">
    <source>
        <dbReference type="Proteomes" id="UP000549394"/>
    </source>
</evidence>
<dbReference type="Gene3D" id="1.10.533.10">
    <property type="entry name" value="Death Domain, Fas"/>
    <property type="match status" value="1"/>
</dbReference>
<dbReference type="PROSITE" id="PS50017">
    <property type="entry name" value="DEATH_DOMAIN"/>
    <property type="match status" value="1"/>
</dbReference>
<dbReference type="Pfam" id="PF13676">
    <property type="entry name" value="TIR_2"/>
    <property type="match status" value="1"/>
</dbReference>
<accession>A0A7I8WFL1</accession>
<dbReference type="OrthoDB" id="6078042at2759"/>
<dbReference type="SUPFAM" id="SSF52200">
    <property type="entry name" value="Toll/Interleukin receptor TIR domain"/>
    <property type="match status" value="1"/>
</dbReference>
<keyword evidence="4" id="KW-1185">Reference proteome</keyword>
<dbReference type="InterPro" id="IPR000488">
    <property type="entry name" value="Death_dom"/>
</dbReference>
<dbReference type="PANTHER" id="PTHR47508:SF1">
    <property type="entry name" value="NON-SPECIFIC SERINE_THREONINE PROTEIN KINASE"/>
    <property type="match status" value="1"/>
</dbReference>
<feature type="domain" description="TIR" evidence="2">
    <location>
        <begin position="178"/>
        <end position="278"/>
    </location>
</feature>
<dbReference type="PROSITE" id="PS50104">
    <property type="entry name" value="TIR"/>
    <property type="match status" value="1"/>
</dbReference>
<dbReference type="SUPFAM" id="SSF47986">
    <property type="entry name" value="DEATH domain"/>
    <property type="match status" value="1"/>
</dbReference>
<dbReference type="Proteomes" id="UP000549394">
    <property type="component" value="Unassembled WGS sequence"/>
</dbReference>
<dbReference type="Pfam" id="PF00531">
    <property type="entry name" value="Death"/>
    <property type="match status" value="1"/>
</dbReference>
<dbReference type="AlphaFoldDB" id="A0A7I8WFL1"/>
<organism evidence="3 4">
    <name type="scientific">Dimorphilus gyrociliatus</name>
    <dbReference type="NCBI Taxonomy" id="2664684"/>
    <lineage>
        <taxon>Eukaryota</taxon>
        <taxon>Metazoa</taxon>
        <taxon>Spiralia</taxon>
        <taxon>Lophotrochozoa</taxon>
        <taxon>Annelida</taxon>
        <taxon>Polychaeta</taxon>
        <taxon>Polychaeta incertae sedis</taxon>
        <taxon>Dinophilidae</taxon>
        <taxon>Dimorphilus</taxon>
    </lineage>
</organism>
<dbReference type="InterPro" id="IPR035897">
    <property type="entry name" value="Toll_tir_struct_dom_sf"/>
</dbReference>
<dbReference type="EMBL" id="CAJFCJ010000113">
    <property type="protein sequence ID" value="CAD5126968.1"/>
    <property type="molecule type" value="Genomic_DNA"/>
</dbReference>
<name>A0A7I8WFL1_9ANNE</name>
<gene>
    <name evidence="3" type="ORF">DGYR_LOCUS14183</name>
</gene>
<dbReference type="Gene3D" id="3.40.50.10140">
    <property type="entry name" value="Toll/interleukin-1 receptor homology (TIR) domain"/>
    <property type="match status" value="1"/>
</dbReference>
<evidence type="ECO:0000259" key="2">
    <source>
        <dbReference type="PROSITE" id="PS50104"/>
    </source>
</evidence>
<evidence type="ECO:0000259" key="1">
    <source>
        <dbReference type="PROSITE" id="PS50017"/>
    </source>
</evidence>
<feature type="domain" description="Death" evidence="1">
    <location>
        <begin position="96"/>
        <end position="161"/>
    </location>
</feature>
<comment type="caution">
    <text evidence="3">The sequence shown here is derived from an EMBL/GenBank/DDBJ whole genome shotgun (WGS) entry which is preliminary data.</text>
</comment>
<reference evidence="3 4" key="1">
    <citation type="submission" date="2020-08" db="EMBL/GenBank/DDBJ databases">
        <authorList>
            <person name="Hejnol A."/>
        </authorList>
    </citation>
    <scope>NUCLEOTIDE SEQUENCE [LARGE SCALE GENOMIC DNA]</scope>
</reference>
<dbReference type="InterPro" id="IPR000157">
    <property type="entry name" value="TIR_dom"/>
</dbReference>
<protein>
    <submittedName>
        <fullName evidence="3">Uncharacterized protein</fullName>
    </submittedName>
</protein>
<dbReference type="GO" id="GO:0007165">
    <property type="term" value="P:signal transduction"/>
    <property type="evidence" value="ECO:0007669"/>
    <property type="project" value="InterPro"/>
</dbReference>